<sequence>MVQNIYDFKEFDYNIFVEAFKLVFERRGYLNHYNKMIN</sequence>
<evidence type="ECO:0000313" key="2">
    <source>
        <dbReference type="Proteomes" id="UP000012089"/>
    </source>
</evidence>
<reference evidence="1 2" key="1">
    <citation type="submission" date="2013-01" db="EMBL/GenBank/DDBJ databases">
        <authorList>
            <person name="Harkins D.M."/>
            <person name="Durkin A.S."/>
            <person name="Brinkac L.M."/>
            <person name="Haft D.H."/>
            <person name="Selengut J.D."/>
            <person name="Sanka R."/>
            <person name="DePew J."/>
            <person name="Purushe J."/>
            <person name="Tulsiani S.M."/>
            <person name="Graham G.C."/>
            <person name="Burns M.-A."/>
            <person name="Dohnt M.F."/>
            <person name="Smythe L.D."/>
            <person name="McKay D.B."/>
            <person name="Craig S.B."/>
            <person name="Vinetz J.M."/>
            <person name="Sutton G.G."/>
            <person name="Nierman W.C."/>
            <person name="Fouts D.E."/>
        </authorList>
    </citation>
    <scope>NUCLEOTIDE SEQUENCE [LARGE SCALE GENOMIC DNA]</scope>
    <source>
        <strain evidence="1 2">LT2156</strain>
    </source>
</reference>
<comment type="caution">
    <text evidence="1">The sequence shown here is derived from an EMBL/GenBank/DDBJ whole genome shotgun (WGS) entry which is preliminary data.</text>
</comment>
<dbReference type="AlphaFoldDB" id="M6HRQ8"/>
<organism evidence="1 2">
    <name type="scientific">Leptospira interrogans serovar Zanoni str. LT2156</name>
    <dbReference type="NCBI Taxonomy" id="1001601"/>
    <lineage>
        <taxon>Bacteria</taxon>
        <taxon>Pseudomonadati</taxon>
        <taxon>Spirochaetota</taxon>
        <taxon>Spirochaetia</taxon>
        <taxon>Leptospirales</taxon>
        <taxon>Leptospiraceae</taxon>
        <taxon>Leptospira</taxon>
    </lineage>
</organism>
<proteinExistence type="predicted"/>
<accession>M6HRQ8</accession>
<evidence type="ECO:0000313" key="1">
    <source>
        <dbReference type="EMBL" id="EMM97689.1"/>
    </source>
</evidence>
<protein>
    <submittedName>
        <fullName evidence="1">Uncharacterized protein</fullName>
    </submittedName>
</protein>
<gene>
    <name evidence="1" type="ORF">LEP1GSC158_3430</name>
</gene>
<dbReference type="Proteomes" id="UP000012089">
    <property type="component" value="Unassembled WGS sequence"/>
</dbReference>
<name>M6HRQ8_LEPIR</name>
<dbReference type="EMBL" id="AFMF02000014">
    <property type="protein sequence ID" value="EMM97689.1"/>
    <property type="molecule type" value="Genomic_DNA"/>
</dbReference>